<evidence type="ECO:0000259" key="7">
    <source>
        <dbReference type="Pfam" id="PF13086"/>
    </source>
</evidence>
<feature type="domain" description="DNA2/NAM7 helicase helicase" evidence="7">
    <location>
        <begin position="176"/>
        <end position="386"/>
    </location>
</feature>
<keyword evidence="2" id="KW-0547">Nucleotide-binding</keyword>
<keyword evidence="6" id="KW-0175">Coiled coil</keyword>
<name>A0ABM8YF30_9BACI</name>
<dbReference type="SUPFAM" id="SSF52540">
    <property type="entry name" value="P-loop containing nucleoside triphosphate hydrolases"/>
    <property type="match status" value="1"/>
</dbReference>
<dbReference type="GO" id="GO:0008854">
    <property type="term" value="F:exodeoxyribonuclease V activity"/>
    <property type="evidence" value="ECO:0007669"/>
    <property type="project" value="UniProtKB-EC"/>
</dbReference>
<evidence type="ECO:0000313" key="9">
    <source>
        <dbReference type="EMBL" id="CAG9614363.1"/>
    </source>
</evidence>
<evidence type="ECO:0000256" key="3">
    <source>
        <dbReference type="ARBA" id="ARBA00022801"/>
    </source>
</evidence>
<comment type="similarity">
    <text evidence="1">Belongs to the DNA2/NAM7 helicase family.</text>
</comment>
<evidence type="ECO:0000256" key="4">
    <source>
        <dbReference type="ARBA" id="ARBA00022806"/>
    </source>
</evidence>
<dbReference type="InterPro" id="IPR047187">
    <property type="entry name" value="SF1_C_Upf1"/>
</dbReference>
<dbReference type="Proteomes" id="UP000789423">
    <property type="component" value="Unassembled WGS sequence"/>
</dbReference>
<dbReference type="EMBL" id="CAKJTI010000026">
    <property type="protein sequence ID" value="CAG9614363.1"/>
    <property type="molecule type" value="Genomic_DNA"/>
</dbReference>
<organism evidence="9 10">
    <name type="scientific">Bacillus rhizoplanae</name>
    <dbReference type="NCBI Taxonomy" id="2880966"/>
    <lineage>
        <taxon>Bacteria</taxon>
        <taxon>Bacillati</taxon>
        <taxon>Bacillota</taxon>
        <taxon>Bacilli</taxon>
        <taxon>Bacillales</taxon>
        <taxon>Bacillaceae</taxon>
        <taxon>Bacillus</taxon>
    </lineage>
</organism>
<dbReference type="EC" id="3.1.11.5" evidence="9"/>
<dbReference type="PANTHER" id="PTHR43788:SF8">
    <property type="entry name" value="DNA-BINDING PROTEIN SMUBP-2"/>
    <property type="match status" value="1"/>
</dbReference>
<comment type="caution">
    <text evidence="9">The sequence shown here is derived from an EMBL/GenBank/DDBJ whole genome shotgun (WGS) entry which is preliminary data.</text>
</comment>
<dbReference type="Gene3D" id="3.40.50.300">
    <property type="entry name" value="P-loop containing nucleotide triphosphate hydrolases"/>
    <property type="match status" value="2"/>
</dbReference>
<dbReference type="Pfam" id="PF13087">
    <property type="entry name" value="AAA_12"/>
    <property type="match status" value="1"/>
</dbReference>
<dbReference type="InterPro" id="IPR041679">
    <property type="entry name" value="DNA2/NAM7-like_C"/>
</dbReference>
<dbReference type="InterPro" id="IPR027417">
    <property type="entry name" value="P-loop_NTPase"/>
</dbReference>
<dbReference type="InterPro" id="IPR050534">
    <property type="entry name" value="Coronavir_polyprotein_1ab"/>
</dbReference>
<keyword evidence="4" id="KW-0347">Helicase</keyword>
<dbReference type="Pfam" id="PF13086">
    <property type="entry name" value="AAA_11"/>
    <property type="match status" value="1"/>
</dbReference>
<feature type="domain" description="DNA2/NAM7 helicase-like C-terminal" evidence="8">
    <location>
        <begin position="415"/>
        <end position="600"/>
    </location>
</feature>
<dbReference type="RefSeq" id="WP_230576329.1">
    <property type="nucleotide sequence ID" value="NZ_CAKJTI010000026.1"/>
</dbReference>
<keyword evidence="5" id="KW-0067">ATP-binding</keyword>
<reference evidence="9 10" key="1">
    <citation type="submission" date="2021-10" db="EMBL/GenBank/DDBJ databases">
        <authorList>
            <person name="Criscuolo A."/>
        </authorList>
    </citation>
    <scope>NUCLEOTIDE SEQUENCE [LARGE SCALE GENOMIC DNA]</scope>
    <source>
        <strain evidence="10">CIP 111899</strain>
    </source>
</reference>
<feature type="coiled-coil region" evidence="6">
    <location>
        <begin position="265"/>
        <end position="319"/>
    </location>
</feature>
<evidence type="ECO:0000256" key="2">
    <source>
        <dbReference type="ARBA" id="ARBA00022741"/>
    </source>
</evidence>
<dbReference type="PANTHER" id="PTHR43788">
    <property type="entry name" value="DNA2/NAM7 HELICASE FAMILY MEMBER"/>
    <property type="match status" value="1"/>
</dbReference>
<evidence type="ECO:0000256" key="5">
    <source>
        <dbReference type="ARBA" id="ARBA00022840"/>
    </source>
</evidence>
<keyword evidence="3 9" id="KW-0378">Hydrolase</keyword>
<accession>A0ABM8YF30</accession>
<proteinExistence type="inferred from homology"/>
<dbReference type="InterPro" id="IPR041677">
    <property type="entry name" value="DNA2/NAM7_AAA_11"/>
</dbReference>
<evidence type="ECO:0000313" key="10">
    <source>
        <dbReference type="Proteomes" id="UP000789423"/>
    </source>
</evidence>
<protein>
    <submittedName>
        <fullName evidence="9">RecBCD enzyme subunit RecD</fullName>
        <ecNumber evidence="9">3.1.11.5</ecNumber>
    </submittedName>
</protein>
<evidence type="ECO:0000256" key="6">
    <source>
        <dbReference type="SAM" id="Coils"/>
    </source>
</evidence>
<evidence type="ECO:0000259" key="8">
    <source>
        <dbReference type="Pfam" id="PF13087"/>
    </source>
</evidence>
<evidence type="ECO:0000256" key="1">
    <source>
        <dbReference type="ARBA" id="ARBA00007913"/>
    </source>
</evidence>
<keyword evidence="10" id="KW-1185">Reference proteome</keyword>
<gene>
    <name evidence="9" type="primary">recD</name>
    <name evidence="9" type="ORF">BACCIP111899_03590</name>
</gene>
<sequence length="770" mass="88427">MFAEEEGDINMITSAQTPSLTETMKEWHQALTYEIKHWKTIGGSKLSIINGRFLYTDYESSVYVFQLISEVSLPDGTPIRIEFDGEEATGEVLSVQGLDIEVKLNCYMQQHIQEAALYSEPWQLLEQLQERLKEVRKDKQRRQRVKRLLRGDSEPKHIVKMKKVKNELAYRAFYNATTYIWGPPGTGKSYNLSRIIAAHYQSGKSVLVLAHSNAAVDVLMSEVTKQIEKKEKWVPGDVIRYGFSQNEQIWNHETLLTTRLVESTNEDWEEERLYLEELRQELRQKILSYKATSSEKRRMQEIEGELRKQKAKVKEVEKEYIENAKVIGATLSKCAIDSLVYERTFDLVVVDEVSMAYVPQIALAASLGKRIVVCGDFLQLPPIALSNHELVNKWLKEDMFYHAGIVESVNEHKKHLNLYMLQEQRRMHPHISSFTNEFIYKNEVFDHPSVAARNDIANLQPFMKEAAVLMDTSSIGAYSLKDVASSSRYNIFSGLLAMQLVLIGLVDGIPSIGIVTPYRAQARFLSTCIREFLQKTKFKNAPVLAATVHKFQGSERDMILFDTVDSYPQERPGVLFFDQKNHRLVNVAVTRARGKFIQLSDCQYMKRNLSRKQALSYLTQHLQKQGDVYDRTTSRTFLERKITKRLRWFVQTSAEEPRALLKDIVSAKKKIIVSIPNSSRMDKRIWQALAHAEASVILYTEGAIPIKNVQARRQNKVMPFIIIDDEIMWAGAPLTAHMIFDGSPEFPYITARLQAPQTIGVLKGFLDIKI</sequence>
<dbReference type="CDD" id="cd18808">
    <property type="entry name" value="SF1_C_Upf1"/>
    <property type="match status" value="1"/>
</dbReference>